<protein>
    <submittedName>
        <fullName evidence="1">12592_t:CDS:1</fullName>
    </submittedName>
</protein>
<name>A0A9N8YTV7_9GLOM</name>
<proteinExistence type="predicted"/>
<comment type="caution">
    <text evidence="1">The sequence shown here is derived from an EMBL/GenBank/DDBJ whole genome shotgun (WGS) entry which is preliminary data.</text>
</comment>
<dbReference type="EMBL" id="CAJVQA010000003">
    <property type="protein sequence ID" value="CAG8448831.1"/>
    <property type="molecule type" value="Genomic_DNA"/>
</dbReference>
<gene>
    <name evidence="1" type="ORF">CPELLU_LOCUS20</name>
</gene>
<accession>A0A9N8YTV7</accession>
<dbReference type="AlphaFoldDB" id="A0A9N8YTV7"/>
<evidence type="ECO:0000313" key="1">
    <source>
        <dbReference type="EMBL" id="CAG8448831.1"/>
    </source>
</evidence>
<evidence type="ECO:0000313" key="2">
    <source>
        <dbReference type="Proteomes" id="UP000789759"/>
    </source>
</evidence>
<sequence>MLVSGMYSKVTDDNVISEENIEADDEDNKVKDETMNKEVDNGVKDDGVIVEKDSEIIDQPHFSLISNKDCENFCKQLVYSQSIRDTKECFSVDEHEAYQVITDNSNVSV</sequence>
<dbReference type="OrthoDB" id="2340634at2759"/>
<organism evidence="1 2">
    <name type="scientific">Cetraspora pellucida</name>
    <dbReference type="NCBI Taxonomy" id="1433469"/>
    <lineage>
        <taxon>Eukaryota</taxon>
        <taxon>Fungi</taxon>
        <taxon>Fungi incertae sedis</taxon>
        <taxon>Mucoromycota</taxon>
        <taxon>Glomeromycotina</taxon>
        <taxon>Glomeromycetes</taxon>
        <taxon>Diversisporales</taxon>
        <taxon>Gigasporaceae</taxon>
        <taxon>Cetraspora</taxon>
    </lineage>
</organism>
<reference evidence="1" key="1">
    <citation type="submission" date="2021-06" db="EMBL/GenBank/DDBJ databases">
        <authorList>
            <person name="Kallberg Y."/>
            <person name="Tangrot J."/>
            <person name="Rosling A."/>
        </authorList>
    </citation>
    <scope>NUCLEOTIDE SEQUENCE</scope>
    <source>
        <strain evidence="1">FL966</strain>
    </source>
</reference>
<keyword evidence="2" id="KW-1185">Reference proteome</keyword>
<dbReference type="Proteomes" id="UP000789759">
    <property type="component" value="Unassembled WGS sequence"/>
</dbReference>